<dbReference type="Gene3D" id="3.40.190.10">
    <property type="entry name" value="Periplasmic binding protein-like II"/>
    <property type="match status" value="1"/>
</dbReference>
<dbReference type="GO" id="GO:0055052">
    <property type="term" value="C:ATP-binding cassette (ABC) transporter complex, substrate-binding subunit-containing"/>
    <property type="evidence" value="ECO:0007669"/>
    <property type="project" value="TreeGrafter"/>
</dbReference>
<dbReference type="Pfam" id="PF13416">
    <property type="entry name" value="SBP_bac_8"/>
    <property type="match status" value="1"/>
</dbReference>
<evidence type="ECO:0000256" key="1">
    <source>
        <dbReference type="ARBA" id="ARBA00008520"/>
    </source>
</evidence>
<keyword evidence="2" id="KW-0813">Transport</keyword>
<protein>
    <submittedName>
        <fullName evidence="5">Carbohydrate ABC transporter substrate-binding protein, CUT1 family</fullName>
    </submittedName>
</protein>
<accession>A0A1G6Q4Y3</accession>
<sequence>MFHKKMMLTVAMTAVGALALAACGGGSDDSNGASSESASTINVLIGSSGDAETKAVTDAVAAWSTESGVKAKVSVASDIAQQLSQGFASGNPADVFYLTNDTIATYASNGSLDPFVEGLSNKDDFYPTIMDSFTYDGQVYAAPKDFSTLALIINSDKWAAAGLTDADIPTSWDELSTVAAKLTTGDTVGLSISPEFARVGAFFAQNGGWLVDDKGAVTADSPENVEALTYVQSLLTSGSMKYASEVGAGWGGEAFGTGAAAMTIEGNWITGALTNTYPDVKYTVAELPAGPAGKGTMQFNGGWGIAADSQNKDNATKLVEYLTQPTQQLTFATDFGVMPAVVSTADQWKTDNPALAPFIEGADYAKSIPNIVGIKDVIDELNSQIQSLSTGDPKTILESTQTNLESISK</sequence>
<evidence type="ECO:0000313" key="6">
    <source>
        <dbReference type="Proteomes" id="UP000199039"/>
    </source>
</evidence>
<keyword evidence="3 4" id="KW-0732">Signal</keyword>
<dbReference type="InterPro" id="IPR006059">
    <property type="entry name" value="SBP"/>
</dbReference>
<dbReference type="OrthoDB" id="366726at2"/>
<dbReference type="STRING" id="1814289.SAMN05216410_2446"/>
<dbReference type="PANTHER" id="PTHR30061">
    <property type="entry name" value="MALTOSE-BINDING PERIPLASMIC PROTEIN"/>
    <property type="match status" value="1"/>
</dbReference>
<gene>
    <name evidence="5" type="ORF">SAMN05216410_2446</name>
</gene>
<dbReference type="EMBL" id="FMYH01000004">
    <property type="protein sequence ID" value="SDC87520.1"/>
    <property type="molecule type" value="Genomic_DNA"/>
</dbReference>
<comment type="similarity">
    <text evidence="1">Belongs to the bacterial solute-binding protein 1 family.</text>
</comment>
<dbReference type="RefSeq" id="WP_093183570.1">
    <property type="nucleotide sequence ID" value="NZ_FMYH01000004.1"/>
</dbReference>
<reference evidence="5 6" key="1">
    <citation type="submission" date="2016-09" db="EMBL/GenBank/DDBJ databases">
        <authorList>
            <person name="Capua I."/>
            <person name="De Benedictis P."/>
            <person name="Joannis T."/>
            <person name="Lombin L.H."/>
            <person name="Cattoli G."/>
        </authorList>
    </citation>
    <scope>NUCLEOTIDE SEQUENCE [LARGE SCALE GENOMIC DNA]</scope>
    <source>
        <strain evidence="5 6">ISLP-3</strain>
    </source>
</reference>
<dbReference type="GO" id="GO:1901982">
    <property type="term" value="F:maltose binding"/>
    <property type="evidence" value="ECO:0007669"/>
    <property type="project" value="TreeGrafter"/>
</dbReference>
<proteinExistence type="inferred from homology"/>
<dbReference type="AlphaFoldDB" id="A0A1G6Q4Y3"/>
<feature type="chain" id="PRO_5038850248" evidence="4">
    <location>
        <begin position="22"/>
        <end position="409"/>
    </location>
</feature>
<dbReference type="PANTHER" id="PTHR30061:SF50">
    <property type="entry name" value="MALTOSE_MALTODEXTRIN-BINDING PERIPLASMIC PROTEIN"/>
    <property type="match status" value="1"/>
</dbReference>
<dbReference type="Proteomes" id="UP000199039">
    <property type="component" value="Unassembled WGS sequence"/>
</dbReference>
<feature type="signal peptide" evidence="4">
    <location>
        <begin position="1"/>
        <end position="21"/>
    </location>
</feature>
<dbReference type="PROSITE" id="PS51257">
    <property type="entry name" value="PROKAR_LIPOPROTEIN"/>
    <property type="match status" value="1"/>
</dbReference>
<evidence type="ECO:0000256" key="3">
    <source>
        <dbReference type="ARBA" id="ARBA00022729"/>
    </source>
</evidence>
<organism evidence="5 6">
    <name type="scientific">Sanguibacter gelidistatuariae</name>
    <dbReference type="NCBI Taxonomy" id="1814289"/>
    <lineage>
        <taxon>Bacteria</taxon>
        <taxon>Bacillati</taxon>
        <taxon>Actinomycetota</taxon>
        <taxon>Actinomycetes</taxon>
        <taxon>Micrococcales</taxon>
        <taxon>Sanguibacteraceae</taxon>
        <taxon>Sanguibacter</taxon>
    </lineage>
</organism>
<evidence type="ECO:0000313" key="5">
    <source>
        <dbReference type="EMBL" id="SDC87520.1"/>
    </source>
</evidence>
<dbReference type="GO" id="GO:0015768">
    <property type="term" value="P:maltose transport"/>
    <property type="evidence" value="ECO:0007669"/>
    <property type="project" value="TreeGrafter"/>
</dbReference>
<name>A0A1G6Q4Y3_9MICO</name>
<dbReference type="SUPFAM" id="SSF53850">
    <property type="entry name" value="Periplasmic binding protein-like II"/>
    <property type="match status" value="1"/>
</dbReference>
<evidence type="ECO:0000256" key="2">
    <source>
        <dbReference type="ARBA" id="ARBA00022448"/>
    </source>
</evidence>
<evidence type="ECO:0000256" key="4">
    <source>
        <dbReference type="SAM" id="SignalP"/>
    </source>
</evidence>
<dbReference type="GO" id="GO:0042956">
    <property type="term" value="P:maltodextrin transmembrane transport"/>
    <property type="evidence" value="ECO:0007669"/>
    <property type="project" value="TreeGrafter"/>
</dbReference>
<keyword evidence="6" id="KW-1185">Reference proteome</keyword>